<evidence type="ECO:0000256" key="8">
    <source>
        <dbReference type="HAMAP-Rule" id="MF_00100"/>
    </source>
</evidence>
<feature type="compositionally biased region" description="Low complexity" evidence="10">
    <location>
        <begin position="185"/>
        <end position="219"/>
    </location>
</feature>
<feature type="domain" description="Tr-type G" evidence="11">
    <location>
        <begin position="641"/>
        <end position="810"/>
    </location>
</feature>
<evidence type="ECO:0000256" key="5">
    <source>
        <dbReference type="ARBA" id="ARBA00022917"/>
    </source>
</evidence>
<dbReference type="Gene3D" id="3.40.50.10050">
    <property type="entry name" value="Translation initiation factor IF- 2, domain 3"/>
    <property type="match status" value="1"/>
</dbReference>
<dbReference type="SUPFAM" id="SSF52156">
    <property type="entry name" value="Initiation factor IF2/eIF5b, domain 3"/>
    <property type="match status" value="1"/>
</dbReference>
<evidence type="ECO:0000259" key="11">
    <source>
        <dbReference type="PROSITE" id="PS51722"/>
    </source>
</evidence>
<dbReference type="InterPro" id="IPR006847">
    <property type="entry name" value="IF2_N"/>
</dbReference>
<accession>A0ABR7H679</accession>
<dbReference type="InterPro" id="IPR036925">
    <property type="entry name" value="TIF_IF2_dom3_sf"/>
</dbReference>
<feature type="compositionally biased region" description="Polar residues" evidence="10">
    <location>
        <begin position="151"/>
        <end position="174"/>
    </location>
</feature>
<dbReference type="InterPro" id="IPR009000">
    <property type="entry name" value="Transl_B-barrel_sf"/>
</dbReference>
<feature type="region of interest" description="G-domain" evidence="8">
    <location>
        <begin position="644"/>
        <end position="792"/>
    </location>
</feature>
<dbReference type="InterPro" id="IPR044145">
    <property type="entry name" value="IF2_II"/>
</dbReference>
<keyword evidence="4 8" id="KW-0547">Nucleotide-binding</keyword>
<dbReference type="InterPro" id="IPR023115">
    <property type="entry name" value="TIF_IF2_dom3"/>
</dbReference>
<evidence type="ECO:0000256" key="7">
    <source>
        <dbReference type="ARBA" id="ARBA00025162"/>
    </source>
</evidence>
<dbReference type="GO" id="GO:0003743">
    <property type="term" value="F:translation initiation factor activity"/>
    <property type="evidence" value="ECO:0007669"/>
    <property type="project" value="UniProtKB-KW"/>
</dbReference>
<dbReference type="RefSeq" id="WP_187021872.1">
    <property type="nucleotide sequence ID" value="NZ_JACOPB010000004.1"/>
</dbReference>
<dbReference type="CDD" id="cd03702">
    <property type="entry name" value="IF2_mtIF2_II"/>
    <property type="match status" value="1"/>
</dbReference>
<sequence length="1140" mass="122800">MRVYDLAKELGKDSSKEILDILEKHDINLKSSSNISDDQASIVRKAMGGAGKSSEGRQNTPATEKTAGDDPARTEAGAGEPHKKKIAAVFRPQNAQMKPQRQQGQGNRDGRPQGQGYQGNRDGRPQGQGYQGNRDGRPQGQGYQGNRDGRPQNQGGSYEQRTAGNTTVSGQSVQPREAADNTVNTQQAPQSQTAPVQPAQTQAPQTQAPAGQSPQAQQTDARSDQNSSARPQGQGYQGNRDGRPQGQGYQGNRDGRPQGQGYQGNRDGRPQGQGYQGNRDGRPQGQGGYQGNRDGRPQGQGGYQGNRDGRPQGQGYQGNRDGRPQGQGGYQGNRDGRPQGQGGYQGNRDGRPQGQGGYQGNRDGRPQGQGGYQGNRDGRPQGQGGYQGNRDGRPQGQGGYQGNRDGRPQGQGGYQGNRDGRPQGQGGYQGNRDGRPQGQGGYQGNRDGRPQGQGGYQGNRDGRPQGQGGYQGNRDNRGGRPQGPGGRPGTGRDGGAKSFDTPIQAKPTSNRGNKNAYKNDRFDKRDKDDDAKKNLGKGGKFKAPIQPPAHEEPKVEVVKTIILPEILTIKELAEKMKLQPSAIVKKLFLQGKIVTLNQEIDFDQAEEIAMEYEVLCEKEVKVDVIEELLKEDEENEADMVARPPVVCVMGHVDHGKTSLLDAIRQTNVTSREAGGITQHIGAYMVEINGQKITFLDTPGHEAFTAMRMRGAQSTDIAILVVAADDGVMPQTVEAINHAKAAGVEIIVAINKIDKPSANVDKVKQELSEYELIPEDWGGSTVFVPVSAHSKEGIPELLEMILLTAEVKELKANPNRTARGLIIEAELDKGKGPVATVLVQKGVLHVGDTVAAGSCYGKVRAMMDDKGRRVKEAGPSTPVEILGLNDVPNAGEVLVGTVNEKEARNFAETFISEGKNKLLEDTKAKLSLDDLFSQIKAGNIKELPIIVKADVQGSVEAVKQSLVKLSNEEVMVKVIHGGVGAINESDVSLASASNAIIIGFNVRPDVTAKSIAEREKVDMRLYKVIYQAIEDVEAAMKGMLDPIFEEQVIGHAIVRQTFKASGVGTIAGSYVMDGKFQRGCSVRITRAGEQLYDGPLASLKRFKDDVKEVATGYECGLVFEKFNDIQEDDMIEAYAMVEVPR</sequence>
<dbReference type="Pfam" id="PF04760">
    <property type="entry name" value="IF2_N"/>
    <property type="match status" value="2"/>
</dbReference>
<dbReference type="InterPro" id="IPR000178">
    <property type="entry name" value="TF_IF2_bacterial-like"/>
</dbReference>
<dbReference type="PROSITE" id="PS01176">
    <property type="entry name" value="IF2"/>
    <property type="match status" value="1"/>
</dbReference>
<comment type="subcellular location">
    <subcellularLocation>
        <location evidence="8">Cytoplasm</location>
    </subcellularLocation>
</comment>
<dbReference type="InterPro" id="IPR005225">
    <property type="entry name" value="Small_GTP-bd"/>
</dbReference>
<keyword evidence="5 8" id="KW-0648">Protein biosynthesis</keyword>
<evidence type="ECO:0000256" key="10">
    <source>
        <dbReference type="SAM" id="MobiDB-lite"/>
    </source>
</evidence>
<evidence type="ECO:0000256" key="4">
    <source>
        <dbReference type="ARBA" id="ARBA00022741"/>
    </source>
</evidence>
<dbReference type="NCBIfam" id="TIGR00487">
    <property type="entry name" value="IF-2"/>
    <property type="match status" value="1"/>
</dbReference>
<protein>
    <recommendedName>
        <fullName evidence="2 8">Translation initiation factor IF-2</fullName>
    </recommendedName>
</protein>
<evidence type="ECO:0000313" key="12">
    <source>
        <dbReference type="EMBL" id="MBC5708712.1"/>
    </source>
</evidence>
<dbReference type="PROSITE" id="PS51722">
    <property type="entry name" value="G_TR_2"/>
    <property type="match status" value="1"/>
</dbReference>
<keyword evidence="13" id="KW-1185">Reference proteome</keyword>
<dbReference type="InterPro" id="IPR000795">
    <property type="entry name" value="T_Tr_GTP-bd_dom"/>
</dbReference>
<feature type="compositionally biased region" description="Gly residues" evidence="10">
    <location>
        <begin position="480"/>
        <end position="493"/>
    </location>
</feature>
<evidence type="ECO:0000256" key="9">
    <source>
        <dbReference type="RuleBase" id="RU000644"/>
    </source>
</evidence>
<comment type="function">
    <text evidence="7 8 9">One of the essential components for the initiation of protein synthesis. Protects formylmethionyl-tRNA from spontaneous hydrolysis and promotes its binding to the 30S ribosomal subunits. Also involved in the hydrolysis of GTP during the formation of the 70S ribosomal complex.</text>
</comment>
<keyword evidence="3 8" id="KW-0396">Initiation factor</keyword>
<proteinExistence type="inferred from homology"/>
<keyword evidence="8" id="KW-0963">Cytoplasm</keyword>
<dbReference type="InterPro" id="IPR027417">
    <property type="entry name" value="P-loop_NTPase"/>
</dbReference>
<dbReference type="Gene3D" id="3.40.50.300">
    <property type="entry name" value="P-loop containing nucleotide triphosphate hydrolases"/>
    <property type="match status" value="1"/>
</dbReference>
<dbReference type="PANTHER" id="PTHR43381">
    <property type="entry name" value="TRANSLATION INITIATION FACTOR IF-2-RELATED"/>
    <property type="match status" value="1"/>
</dbReference>
<name>A0ABR7H679_9FIRM</name>
<feature type="binding site" evidence="8">
    <location>
        <begin position="650"/>
        <end position="657"/>
    </location>
    <ligand>
        <name>GTP</name>
        <dbReference type="ChEBI" id="CHEBI:37565"/>
    </ligand>
</feature>
<feature type="compositionally biased region" description="Basic and acidic residues" evidence="10">
    <location>
        <begin position="517"/>
        <end position="533"/>
    </location>
</feature>
<evidence type="ECO:0000256" key="3">
    <source>
        <dbReference type="ARBA" id="ARBA00022540"/>
    </source>
</evidence>
<dbReference type="HAMAP" id="MF_00100_B">
    <property type="entry name" value="IF_2_B"/>
    <property type="match status" value="1"/>
</dbReference>
<dbReference type="Pfam" id="PF22042">
    <property type="entry name" value="EF-G_D2"/>
    <property type="match status" value="1"/>
</dbReference>
<evidence type="ECO:0000256" key="6">
    <source>
        <dbReference type="ARBA" id="ARBA00023134"/>
    </source>
</evidence>
<dbReference type="Pfam" id="PF00009">
    <property type="entry name" value="GTP_EFTU"/>
    <property type="match status" value="1"/>
</dbReference>
<dbReference type="EMBL" id="JACOPB010000004">
    <property type="protein sequence ID" value="MBC5708712.1"/>
    <property type="molecule type" value="Genomic_DNA"/>
</dbReference>
<dbReference type="SUPFAM" id="SSF52540">
    <property type="entry name" value="P-loop containing nucleoside triphosphate hydrolases"/>
    <property type="match status" value="1"/>
</dbReference>
<organism evidence="12 13">
    <name type="scientific">Hungatella hominis</name>
    <dbReference type="NCBI Taxonomy" id="2763050"/>
    <lineage>
        <taxon>Bacteria</taxon>
        <taxon>Bacillati</taxon>
        <taxon>Bacillota</taxon>
        <taxon>Clostridia</taxon>
        <taxon>Lachnospirales</taxon>
        <taxon>Lachnospiraceae</taxon>
        <taxon>Hungatella</taxon>
    </lineage>
</organism>
<dbReference type="Pfam" id="PF11987">
    <property type="entry name" value="IF-2"/>
    <property type="match status" value="1"/>
</dbReference>
<feature type="binding site" evidence="8">
    <location>
        <begin position="696"/>
        <end position="700"/>
    </location>
    <ligand>
        <name>GTP</name>
        <dbReference type="ChEBI" id="CHEBI:37565"/>
    </ligand>
</feature>
<reference evidence="12 13" key="1">
    <citation type="submission" date="2020-08" db="EMBL/GenBank/DDBJ databases">
        <title>Genome public.</title>
        <authorList>
            <person name="Liu C."/>
            <person name="Sun Q."/>
        </authorList>
    </citation>
    <scope>NUCLEOTIDE SEQUENCE [LARGE SCALE GENOMIC DNA]</scope>
    <source>
        <strain evidence="12 13">NSJ-66</strain>
    </source>
</reference>
<feature type="compositionally biased region" description="Polar residues" evidence="10">
    <location>
        <begin position="29"/>
        <end position="39"/>
    </location>
</feature>
<evidence type="ECO:0000313" key="13">
    <source>
        <dbReference type="Proteomes" id="UP000634672"/>
    </source>
</evidence>
<dbReference type="NCBIfam" id="TIGR00231">
    <property type="entry name" value="small_GTP"/>
    <property type="match status" value="1"/>
</dbReference>
<dbReference type="InterPro" id="IPR053905">
    <property type="entry name" value="EF-G-like_DII"/>
</dbReference>
<evidence type="ECO:0000256" key="1">
    <source>
        <dbReference type="ARBA" id="ARBA00007733"/>
    </source>
</evidence>
<dbReference type="Gene3D" id="2.40.30.10">
    <property type="entry name" value="Translation factors"/>
    <property type="match status" value="2"/>
</dbReference>
<dbReference type="Gene3D" id="1.10.10.2480">
    <property type="match status" value="1"/>
</dbReference>
<evidence type="ECO:0000256" key="2">
    <source>
        <dbReference type="ARBA" id="ARBA00020675"/>
    </source>
</evidence>
<dbReference type="CDD" id="cd01887">
    <property type="entry name" value="IF2_eIF5B"/>
    <property type="match status" value="1"/>
</dbReference>
<dbReference type="CDD" id="cd03692">
    <property type="entry name" value="mtIF2_IVc"/>
    <property type="match status" value="1"/>
</dbReference>
<dbReference type="InterPro" id="IPR015760">
    <property type="entry name" value="TIF_IF2"/>
</dbReference>
<feature type="binding site" evidence="8">
    <location>
        <begin position="750"/>
        <end position="753"/>
    </location>
    <ligand>
        <name>GTP</name>
        <dbReference type="ChEBI" id="CHEBI:37565"/>
    </ligand>
</feature>
<feature type="region of interest" description="Disordered" evidence="10">
    <location>
        <begin position="28"/>
        <end position="548"/>
    </location>
</feature>
<keyword evidence="6 8" id="KW-0342">GTP-binding</keyword>
<gene>
    <name evidence="8 12" type="primary">infB</name>
    <name evidence="12" type="ORF">H8S75_12200</name>
</gene>
<comment type="caution">
    <text evidence="12">The sequence shown here is derived from an EMBL/GenBank/DDBJ whole genome shotgun (WGS) entry which is preliminary data.</text>
</comment>
<comment type="similarity">
    <text evidence="1 8 9">Belongs to the TRAFAC class translation factor GTPase superfamily. Classic translation factor GTPase family. IF-2 subfamily.</text>
</comment>
<dbReference type="SUPFAM" id="SSF50447">
    <property type="entry name" value="Translation proteins"/>
    <property type="match status" value="2"/>
</dbReference>
<dbReference type="Proteomes" id="UP000634672">
    <property type="component" value="Unassembled WGS sequence"/>
</dbReference>
<dbReference type="PANTHER" id="PTHR43381:SF5">
    <property type="entry name" value="TR-TYPE G DOMAIN-CONTAINING PROTEIN"/>
    <property type="match status" value="1"/>
</dbReference>